<feature type="domain" description="DUF4097" evidence="2">
    <location>
        <begin position="95"/>
        <end position="241"/>
    </location>
</feature>
<dbReference type="AlphaFoldDB" id="A0A101HZE4"/>
<proteinExistence type="predicted"/>
<dbReference type="InterPro" id="IPR025164">
    <property type="entry name" value="Toastrack_DUF4097"/>
</dbReference>
<protein>
    <recommendedName>
        <fullName evidence="2">DUF4097 domain-containing protein</fullName>
    </recommendedName>
</protein>
<gene>
    <name evidence="3" type="ORF">XE02_1431</name>
</gene>
<evidence type="ECO:0000313" key="3">
    <source>
        <dbReference type="EMBL" id="KUK85923.1"/>
    </source>
</evidence>
<evidence type="ECO:0000313" key="4">
    <source>
        <dbReference type="Proteomes" id="UP000055014"/>
    </source>
</evidence>
<organism evidence="3 4">
    <name type="scientific">Mesotoga infera</name>
    <dbReference type="NCBI Taxonomy" id="1236046"/>
    <lineage>
        <taxon>Bacteria</taxon>
        <taxon>Thermotogati</taxon>
        <taxon>Thermotogota</taxon>
        <taxon>Thermotogae</taxon>
        <taxon>Kosmotogales</taxon>
        <taxon>Kosmotogaceae</taxon>
        <taxon>Mesotoga</taxon>
    </lineage>
</organism>
<evidence type="ECO:0000256" key="1">
    <source>
        <dbReference type="SAM" id="MobiDB-lite"/>
    </source>
</evidence>
<accession>A0A101HZE4</accession>
<dbReference type="PATRIC" id="fig|1236046.5.peg.1476"/>
<name>A0A101HZE4_9BACT</name>
<reference evidence="4" key="1">
    <citation type="journal article" date="2015" name="MBio">
        <title>Genome-Resolved Metagenomic Analysis Reveals Roles for Candidate Phyla and Other Microbial Community Members in Biogeochemical Transformations in Oil Reservoirs.</title>
        <authorList>
            <person name="Hu P."/>
            <person name="Tom L."/>
            <person name="Singh A."/>
            <person name="Thomas B.C."/>
            <person name="Baker B.J."/>
            <person name="Piceno Y.M."/>
            <person name="Andersen G.L."/>
            <person name="Banfield J.F."/>
        </authorList>
    </citation>
    <scope>NUCLEOTIDE SEQUENCE [LARGE SCALE GENOMIC DNA]</scope>
</reference>
<dbReference type="Proteomes" id="UP000055014">
    <property type="component" value="Unassembled WGS sequence"/>
</dbReference>
<sequence length="367" mass="40517">MVVEKKFEFESAGIEILKVTSASADLQIDLVEKGNVVAFVEVDSNDYVPEAERSGKKLTIRFQKGTSINIPFVKNLFDGGADVKSIRLLVPKNIQELDANNASGDVNISDFDLRSLKINNVSGDVKIENCSMNEFNLSTVSGDLTFVASNYRRGKFGSVSGDLSIKGIPPMERDTSVSTVSGDAIISYSGEPRFDATISSVSGDVSSDMGLVKVDKKHYRYGNGEPQEYLKMSSVSGDLLISAKYRGAPAKEVKVESSPASSEEKRSYRAAVVEENLQDQETKKILKLFKEGKLTKEYALEMLGVLGYSEKEIEEMLEVDEDLKKLKDSIDVVMKEEDTESKELQESPEKVDTPEEPKLTREKKEGD</sequence>
<feature type="region of interest" description="Disordered" evidence="1">
    <location>
        <begin position="336"/>
        <end position="367"/>
    </location>
</feature>
<comment type="caution">
    <text evidence="3">The sequence shown here is derived from an EMBL/GenBank/DDBJ whole genome shotgun (WGS) entry which is preliminary data.</text>
</comment>
<evidence type="ECO:0000259" key="2">
    <source>
        <dbReference type="Pfam" id="PF13349"/>
    </source>
</evidence>
<dbReference type="Gene3D" id="2.160.20.120">
    <property type="match status" value="1"/>
</dbReference>
<dbReference type="EMBL" id="LGGW01000180">
    <property type="protein sequence ID" value="KUK85923.1"/>
    <property type="molecule type" value="Genomic_DNA"/>
</dbReference>
<dbReference type="Pfam" id="PF13349">
    <property type="entry name" value="DUF4097"/>
    <property type="match status" value="1"/>
</dbReference>